<feature type="transmembrane region" description="Helical" evidence="6">
    <location>
        <begin position="7"/>
        <end position="27"/>
    </location>
</feature>
<dbReference type="Gene3D" id="3.80.10.10">
    <property type="entry name" value="Ribonuclease Inhibitor"/>
    <property type="match status" value="2"/>
</dbReference>
<evidence type="ECO:0000256" key="2">
    <source>
        <dbReference type="ARBA" id="ARBA00022525"/>
    </source>
</evidence>
<accession>A0AAD3Y0N3</accession>
<dbReference type="InterPro" id="IPR051582">
    <property type="entry name" value="LRR_extensin-like_regulator"/>
</dbReference>
<keyword evidence="6" id="KW-0812">Transmembrane</keyword>
<dbReference type="PANTHER" id="PTHR32093">
    <property type="entry name" value="LEUCINE-RICH REPEAT EXTENSIN-LIKE PROTEIN 3-RELATED"/>
    <property type="match status" value="1"/>
</dbReference>
<keyword evidence="2" id="KW-0964">Secreted</keyword>
<gene>
    <name evidence="7" type="ORF">Nepgr_025092</name>
</gene>
<evidence type="ECO:0000313" key="7">
    <source>
        <dbReference type="EMBL" id="GMH23249.1"/>
    </source>
</evidence>
<evidence type="ECO:0000256" key="6">
    <source>
        <dbReference type="SAM" id="Phobius"/>
    </source>
</evidence>
<keyword evidence="6" id="KW-1133">Transmembrane helix</keyword>
<evidence type="ECO:0000256" key="1">
    <source>
        <dbReference type="ARBA" id="ARBA00004613"/>
    </source>
</evidence>
<dbReference type="SUPFAM" id="SSF52058">
    <property type="entry name" value="L domain-like"/>
    <property type="match status" value="1"/>
</dbReference>
<dbReference type="PANTHER" id="PTHR32093:SF91">
    <property type="entry name" value="LEUCINE-RICH REPEAT-CONTAINING N-TERMINAL PLANT-TYPE DOMAIN-CONTAINING PROTEIN"/>
    <property type="match status" value="1"/>
</dbReference>
<feature type="compositionally biased region" description="Pro residues" evidence="5">
    <location>
        <begin position="86"/>
        <end position="101"/>
    </location>
</feature>
<evidence type="ECO:0000256" key="3">
    <source>
        <dbReference type="ARBA" id="ARBA00022729"/>
    </source>
</evidence>
<protein>
    <recommendedName>
        <fullName evidence="9">Leucine-rich repeat-containing N-terminal plant-type domain-containing protein</fullName>
    </recommendedName>
</protein>
<name>A0AAD3Y0N3_NEPGR</name>
<evidence type="ECO:0000256" key="5">
    <source>
        <dbReference type="SAM" id="MobiDB-lite"/>
    </source>
</evidence>
<dbReference type="AlphaFoldDB" id="A0AAD3Y0N3"/>
<evidence type="ECO:0008006" key="9">
    <source>
        <dbReference type="Google" id="ProtNLM"/>
    </source>
</evidence>
<keyword evidence="8" id="KW-1185">Reference proteome</keyword>
<keyword evidence="4" id="KW-0677">Repeat</keyword>
<proteinExistence type="predicted"/>
<keyword evidence="6" id="KW-0472">Membrane</keyword>
<dbReference type="Pfam" id="PF00560">
    <property type="entry name" value="LRR_1"/>
    <property type="match status" value="2"/>
</dbReference>
<dbReference type="Proteomes" id="UP001279734">
    <property type="component" value="Unassembled WGS sequence"/>
</dbReference>
<comment type="caution">
    <text evidence="7">The sequence shown here is derived from an EMBL/GenBank/DDBJ whole genome shotgun (WGS) entry which is preliminary data.</text>
</comment>
<dbReference type="InterPro" id="IPR032675">
    <property type="entry name" value="LRR_dom_sf"/>
</dbReference>
<reference evidence="7" key="1">
    <citation type="submission" date="2023-05" db="EMBL/GenBank/DDBJ databases">
        <title>Nepenthes gracilis genome sequencing.</title>
        <authorList>
            <person name="Fukushima K."/>
        </authorList>
    </citation>
    <scope>NUCLEOTIDE SEQUENCE</scope>
    <source>
        <strain evidence="7">SING2019-196</strain>
    </source>
</reference>
<feature type="region of interest" description="Disordered" evidence="5">
    <location>
        <begin position="84"/>
        <end position="109"/>
    </location>
</feature>
<evidence type="ECO:0000256" key="4">
    <source>
        <dbReference type="ARBA" id="ARBA00022737"/>
    </source>
</evidence>
<keyword evidence="3" id="KW-0732">Signal</keyword>
<comment type="subcellular location">
    <subcellularLocation>
        <location evidence="1">Secreted</location>
    </subcellularLocation>
</comment>
<evidence type="ECO:0000313" key="8">
    <source>
        <dbReference type="Proteomes" id="UP001279734"/>
    </source>
</evidence>
<dbReference type="GO" id="GO:0005576">
    <property type="term" value="C:extracellular region"/>
    <property type="evidence" value="ECO:0007669"/>
    <property type="project" value="UniProtKB-SubCell"/>
</dbReference>
<sequence length="457" mass="49976">MSITTIAAFSTCRIIIVLACLVFYSIADANNGASVQLHNNSAASTQASIRKSRKNKFCSFSFLPFRSPLRPPIPSTLKLLMQLPSPHAPPSSPPATPPPQPSAATSAPSPNQLILADQRLAVVYPIIQKFKSIITSDPLNITETWVGDNICNYTGFYCDHPPDNSSAIALASIDFNGHHLSAPTIDGFLDQLSDLALFHANSNNFSGTISTNMSKRRYLYELDISNNMFSGPFPASVAGINGLTFLDIRFNRFSGSVPPAIFTQNLDVLFLNDNNFMSNLPTVSNYHISYLTLADNKFSCPIPSDIYKTLSALTEVLLLNNQLMGCLPSELGLLKGVTVFDVSKTMLTGPLPFSLACLEEVEVLNFAENLLYGIVPDVLCELPNLANLTLSDSYFTHVGTACKSLIDSRVLDVRNNCIPTLPSQRSVKECTYFFAVPRICPSIETYETIPCTPPHFR</sequence>
<dbReference type="EMBL" id="BSYO01000026">
    <property type="protein sequence ID" value="GMH23249.1"/>
    <property type="molecule type" value="Genomic_DNA"/>
</dbReference>
<dbReference type="InterPro" id="IPR001611">
    <property type="entry name" value="Leu-rich_rpt"/>
</dbReference>
<organism evidence="7 8">
    <name type="scientific">Nepenthes gracilis</name>
    <name type="common">Slender pitcher plant</name>
    <dbReference type="NCBI Taxonomy" id="150966"/>
    <lineage>
        <taxon>Eukaryota</taxon>
        <taxon>Viridiplantae</taxon>
        <taxon>Streptophyta</taxon>
        <taxon>Embryophyta</taxon>
        <taxon>Tracheophyta</taxon>
        <taxon>Spermatophyta</taxon>
        <taxon>Magnoliopsida</taxon>
        <taxon>eudicotyledons</taxon>
        <taxon>Gunneridae</taxon>
        <taxon>Pentapetalae</taxon>
        <taxon>Caryophyllales</taxon>
        <taxon>Nepenthaceae</taxon>
        <taxon>Nepenthes</taxon>
    </lineage>
</organism>